<dbReference type="Pfam" id="PF13205">
    <property type="entry name" value="Big_5"/>
    <property type="match status" value="1"/>
</dbReference>
<sequence length="3459" mass="397176">MTKKVSFPKNIVILITFIILTCNLYGIQWPLMPFNQQHQINATFAECRGDNNRDHYHGGIDIQASLNSKVYAVEAGKVLSIGNTSIQIGSYKYIHVQNFQVELNENVEAGQYICDIGPYGGHEHLHLEGVPKTNILSIIEPFEDDADPNVISISFWRQGTNFRLGDTLYNKVDILSEAYDPRTASNGSGAGGNCGIYRIKAEFIQNRQIIGEIEHIRFDQFPSAPITTIYGEGSCTGRNIYWVTNDPYNMPYNKFWDTKVDNNNTEAIINSQSKYKDGEYIVKVIAYDIDNNCDSLSEDVLLDNFLPYVSKVEIKQEGEIRYEGEWSKIPLSYDLGRLFILEDYNFKRDKGLSFKIYFSEIMDTLKKPSLKVKFSDGRVKEVPEGNWESDTVYTATTNEDFIPDSVNGRATLEISNAYDLGGNENDGNPRTIAYRDANGDWCQKETSPDGNYKFLIEGPPVVSSTFPGNGTSNVDVNTEISITFSSEMDQSTVNSNTVLFSPPLTCGFTIDWENGRTVKLIINDEKKDLEFKTKYTITLTDEIKDTSGVKLDGDKDGKPGGNYSFSFTTREPNIVFNISPSCFHHTVPYDCHNPRPNQQFTDFADGYLRNFEKRYFTVNFSNTGCGTLLISSFPLSPFQTSSFPLLEITTNVSCNSLVTARINSNNGEEIFSSSKRVDVLITNSKTDCDPPDRDHPDDNWQVNDPQYPTPWFVDTESDVGILISGYSVGMGHLLGRFKIPTAIVSPDLRVYGTLNRTIDSLKVLIIPSGGLYGKEEDFIFKERLRNFVQNGGTIISMTQQHWYEWGVLPGFLTGYGWLEDQSCWENAGYFSDWDVVLSGQEEAIINSHIDGFFNDILDNSKVIMKRRTTGMPELFYYGYGEGKVLVCGLYSDWGYGFGQCSYQEANLIRDIVTWALDTKRPISEYYPGNFIPLSIPVHYKVSEDTIPVNIVRIKILNPYRDSIYFSDFQLEEPIYPGDSITINLDYIAPSMLGIYPVVYSLYNDTILLQKEELGERFAVKTNIPVGDYHVGDFYIWGSLQNQHLVLGDTVNLTIYVRNNTEETFNGKIKIDWEWRSYTVHNITVPPESIDSIFCQYVPQYLSSSMIRFTLFPENGSINSSSNILADNLVPRVYLESPSVYIEANTDTSYYNLNDTIFFNIKGRTNFTGEYPLKTEIRNNNNNILYEEIDTVIIDSTKSFELLNSYNISDTIIPGGYYLKSTLFARGKEYSARKYFNILPPKITFETIKDTIITGCDTFVLISKIIPEDFRLKDVKGYFNILTYSDTIWMDSIFIDTLKNLDTIRFVFSIPQEKMRNRCLYNFNYKILYYSDKIINGGYSLFNEVSENISLGKYNGYFVGDTVKYTIKIKNTGDFSNSGYLINTSPECGFYDSIPLTIFPYSDTSFNYSFTIPETLKAGIYYIYSRFCTPLFEDSIRSSFYIPYPNLLSEFDKDAYQIGDSLSILFYNNGGATANKRLTVQIFDWENKRVYNNVKTINVLPKDFYIYSFKIDSLWIDGRYVLHLIEEDLDYNEKKEKEMPFHLKGVLADINIFTSKFVYRMEDTVRAQGVLKNKDYNFNGRLYFEICSYAPKPDSYIVIPNIGGGEGEWFIDTAFGCYYDWENQKVKLLGWDKSYKLNDWFLEFTESKGFSKDKKGILRRMLNSRRLKKGKNFGVINNIKMEEYDNRLFNGITMDGITRIICRETGSNIEIPGVSSIDGLYIKDNYFYILDMNKGKVFKVAMGGALIDSFIADDLISLEGFGDYLYFINGYTNTILKKDLKGNTILEFGSDSLIEPKSIGIDKIGNVYISDFTKSCIYVYNESGGFIRRIGEGRFKNIDIDKKGYIYCVDVDSMKLKKYDENGNFLEYVKILDFEGYNFYPFPDDIEPLDSLMNIANFYNEDIKYISGYELVNLGRNAGFTETNPVMIDGLSTITGFIPYQEINSGDIRWLFSIYNNVDTTPFITIDSISYYSFDNGRKRPIFKAILTKPDYGLSPEIDSFRFDYLYMASNQTIWYDYYSLNAIPNESLFIDIPAGVFSDSGEFILKANGWLNYKPYQDLYSINPYTFFIEPSPLLITMKTDKVIYFPNEDINLYAKVLNNSDSTINDAHLKLLKMGNTLLDTTFNTIEPYSSIDLTLNLKDTVSFTLSGILSTITDTIERLKNVDVIKPDIYLWFSRPDSVDHHPFNVNFEYYNESGREMDLITRTICRDTFLDTFRIDKDGVFRISKSFSITKDETLRIDIIYPYLLEYFDYSFIRFGEKIDVNIDSVITSFNSFSIPFEVYNTGGFETNVNLYLEILDTTGSILDSTKFNGIIEIGDTMKGEWAKTLDYGKYILRWKTIPESTSIILNQGETSLNIIKPDLITIDSVILNPECDSSGNILFDVIVRNNSAVPFYGKIGILGGFINDEKIFEIPELSSDTIILSSDAVLNEGRYEVKTRIFEDGEILCERIDSFYLKPIPVLEKFDTLTLNTGDSGFILIRTKNIGNAIGGSELKILLGEIGEERHNIRLEPGKTKIDTFKIYIPDDIDERTIYGSLWLDEKEYILPLKIMGYKVFVSGEINKDIYYPEDTVQFKIKIENRNERNLKGFISIDYNNENIRKDFYLSGFSESIDFSNPDILKSLSDNGIYVSNVLWLNADSISITPDGIGNFNFFTRTVYNDSLHYSEWKNDSLIIIDTNMIGIQFKSEFFDTSSYIERINMRIYNDETIDTILERFDTLNITNISIFPFENTPILSYGVYNETGRSLWINTIYTFPANDTCNIITDKQVYKMGDTVFAEVKTDFGGILKYYVDFGNKEIEDSLFVDTLNKQFSFVIPDELLSGTYLIDFDFFIDGDSLKKFSSSKVFDVLGYSISVKECRLNKDEFRENDTISVRFKLTSNYNIPIRMNLGFIQDYDFYNGLWDTIQVDSGFNAFDIEIIAPSLKRGRADLLYSFYKDSIFLLSGGERFMFYIPDTIPPFAYIVQRPSNTFDTEREHIVKVYAKDETRINTTLYYNNGDRFFPLESFYNLDDTFFFEIPYQSPGTNIFYYISIVDSFGNKTRIPEDGYESFWVYEYLPPSSCKADTIDRKIYLSWGEPEELQENNCEIYNEINDTILFTLIPQFYPARLKNLKIPIKKILSDTSYLNISFYTSMNNEPDSFIYGRRIELTGEGIETLNVSFDSLFLQDKTFVILDGDVNFFGDGKEPIRTFIKKDEWVNDTIFGELLITSCFQYHFDDLRYRILKEDSGIFGIIVDSLNDMSFIDTVVGGERRYRYIIGGMYDGFNAYSGVISKIYDYTPPLFFGDSIKIVFYDTIYNVGIKIKDGIGIAYSSLTYFDTLTSVCDSIISEWNWFTIHSGEEEIPSYFTASDSAGNFSRYPDTGYYYISPTGLNDTITIAKFSTLITSPEMPITFISRKPTTFNIKIYNIYGGVVRKMDVPVQKYKKMKVDMRTIPNGVYFITLKANDFSEKKKIIILR</sequence>
<dbReference type="Gene3D" id="2.60.40.1220">
    <property type="match status" value="1"/>
</dbReference>
<dbReference type="InterPro" id="IPR011055">
    <property type="entry name" value="Dup_hybrid_motif"/>
</dbReference>
<dbReference type="EMBL" id="DTHG01000101">
    <property type="protein sequence ID" value="HGW92539.1"/>
    <property type="molecule type" value="Genomic_DNA"/>
</dbReference>
<reference evidence="5" key="1">
    <citation type="journal article" date="2020" name="mSystems">
        <title>Genome- and Community-Level Interaction Insights into Carbon Utilization and Element Cycling Functions of Hydrothermarchaeota in Hydrothermal Sediment.</title>
        <authorList>
            <person name="Zhou Z."/>
            <person name="Liu Y."/>
            <person name="Xu W."/>
            <person name="Pan J."/>
            <person name="Luo Z.H."/>
            <person name="Li M."/>
        </authorList>
    </citation>
    <scope>NUCLEOTIDE SEQUENCE [LARGE SCALE GENOMIC DNA]</scope>
    <source>
        <strain evidence="5">SpSt-780</strain>
    </source>
</reference>
<dbReference type="CDD" id="cd12797">
    <property type="entry name" value="M23_peptidase"/>
    <property type="match status" value="1"/>
</dbReference>
<name>A0A7C4U901_UNCW3</name>
<evidence type="ECO:0000259" key="4">
    <source>
        <dbReference type="Pfam" id="PF18962"/>
    </source>
</evidence>
<dbReference type="InterPro" id="IPR011042">
    <property type="entry name" value="6-blade_b-propeller_TolB-like"/>
</dbReference>
<protein>
    <submittedName>
        <fullName evidence="5">T9SS type A sorting domain-containing protein</fullName>
    </submittedName>
</protein>
<evidence type="ECO:0000259" key="2">
    <source>
        <dbReference type="Pfam" id="PF01551"/>
    </source>
</evidence>
<dbReference type="NCBIfam" id="TIGR04183">
    <property type="entry name" value="Por_Secre_tail"/>
    <property type="match status" value="1"/>
</dbReference>
<dbReference type="InterPro" id="IPR014755">
    <property type="entry name" value="Cu-Rt/internalin_Ig-like"/>
</dbReference>
<dbReference type="SUPFAM" id="SSF51261">
    <property type="entry name" value="Duplicated hybrid motif"/>
    <property type="match status" value="1"/>
</dbReference>
<proteinExistence type="predicted"/>
<feature type="domain" description="M23ase beta-sheet core" evidence="2">
    <location>
        <begin position="56"/>
        <end position="128"/>
    </location>
</feature>
<evidence type="ECO:0000313" key="5">
    <source>
        <dbReference type="EMBL" id="HGW92539.1"/>
    </source>
</evidence>
<feature type="domain" description="Secretion system C-terminal sorting" evidence="4">
    <location>
        <begin position="3394"/>
        <end position="3457"/>
    </location>
</feature>
<organism evidence="5">
    <name type="scientific">candidate division WOR-3 bacterium</name>
    <dbReference type="NCBI Taxonomy" id="2052148"/>
    <lineage>
        <taxon>Bacteria</taxon>
        <taxon>Bacteria division WOR-3</taxon>
    </lineage>
</organism>
<feature type="domain" description="SbsA Ig-like" evidence="3">
    <location>
        <begin position="459"/>
        <end position="569"/>
    </location>
</feature>
<dbReference type="Pfam" id="PF18962">
    <property type="entry name" value="Por_Secre_tail"/>
    <property type="match status" value="1"/>
</dbReference>
<dbReference type="InterPro" id="IPR032812">
    <property type="entry name" value="SbsA_Ig"/>
</dbReference>
<gene>
    <name evidence="5" type="ORF">ENV67_08400</name>
</gene>
<dbReference type="InterPro" id="IPR026444">
    <property type="entry name" value="Secre_tail"/>
</dbReference>
<comment type="caution">
    <text evidence="5">The sequence shown here is derived from an EMBL/GenBank/DDBJ whole genome shotgun (WGS) entry which is preliminary data.</text>
</comment>
<evidence type="ECO:0000259" key="3">
    <source>
        <dbReference type="Pfam" id="PF13205"/>
    </source>
</evidence>
<accession>A0A7C4U901</accession>
<dbReference type="Gene3D" id="2.70.70.10">
    <property type="entry name" value="Glucose Permease (Domain IIA)"/>
    <property type="match status" value="1"/>
</dbReference>
<dbReference type="Gene3D" id="2.120.10.30">
    <property type="entry name" value="TolB, C-terminal domain"/>
    <property type="match status" value="1"/>
</dbReference>
<dbReference type="InterPro" id="IPR016047">
    <property type="entry name" value="M23ase_b-sheet_dom"/>
</dbReference>
<dbReference type="Pfam" id="PF01551">
    <property type="entry name" value="Peptidase_M23"/>
    <property type="match status" value="1"/>
</dbReference>
<dbReference type="SUPFAM" id="SSF101898">
    <property type="entry name" value="NHL repeat"/>
    <property type="match status" value="1"/>
</dbReference>
<evidence type="ECO:0000256" key="1">
    <source>
        <dbReference type="ARBA" id="ARBA00022729"/>
    </source>
</evidence>
<keyword evidence="1" id="KW-0732">Signal</keyword>